<protein>
    <submittedName>
        <fullName evidence="10">Cytochrome P450</fullName>
    </submittedName>
</protein>
<dbReference type="Gene3D" id="1.10.630.10">
    <property type="entry name" value="Cytochrome P450"/>
    <property type="match status" value="1"/>
</dbReference>
<evidence type="ECO:0000256" key="2">
    <source>
        <dbReference type="ARBA" id="ARBA00022617"/>
    </source>
</evidence>
<dbReference type="InterPro" id="IPR050665">
    <property type="entry name" value="Cytochrome_P450_Monooxygen"/>
</dbReference>
<evidence type="ECO:0000256" key="6">
    <source>
        <dbReference type="ARBA" id="ARBA00023002"/>
    </source>
</evidence>
<accession>A0ABW2TVC5</accession>
<reference evidence="11" key="1">
    <citation type="journal article" date="2019" name="Int. J. Syst. Evol. Microbiol.">
        <title>The Global Catalogue of Microorganisms (GCM) 10K type strain sequencing project: providing services to taxonomists for standard genome sequencing and annotation.</title>
        <authorList>
            <consortium name="The Broad Institute Genomics Platform"/>
            <consortium name="The Broad Institute Genome Sequencing Center for Infectious Disease"/>
            <person name="Wu L."/>
            <person name="Ma J."/>
        </authorList>
    </citation>
    <scope>NUCLEOTIDE SEQUENCE [LARGE SCALE GENOMIC DNA]</scope>
    <source>
        <strain evidence="11">JCM 17695</strain>
    </source>
</reference>
<keyword evidence="7" id="KW-0408">Iron</keyword>
<feature type="region of interest" description="Disordered" evidence="9">
    <location>
        <begin position="1"/>
        <end position="65"/>
    </location>
</feature>
<keyword evidence="8" id="KW-0472">Membrane</keyword>
<feature type="region of interest" description="Disordered" evidence="9">
    <location>
        <begin position="273"/>
        <end position="306"/>
    </location>
</feature>
<dbReference type="InterPro" id="IPR036396">
    <property type="entry name" value="Cyt_P450_sf"/>
</dbReference>
<keyword evidence="11" id="KW-1185">Reference proteome</keyword>
<dbReference type="PANTHER" id="PTHR24282:SF211">
    <property type="entry name" value="CYTOCHROME P450-RELATED"/>
    <property type="match status" value="1"/>
</dbReference>
<evidence type="ECO:0000256" key="4">
    <source>
        <dbReference type="ARBA" id="ARBA00022723"/>
    </source>
</evidence>
<keyword evidence="2" id="KW-0349">Heme</keyword>
<dbReference type="SUPFAM" id="SSF48264">
    <property type="entry name" value="Cytochrome P450"/>
    <property type="match status" value="1"/>
</dbReference>
<evidence type="ECO:0000256" key="8">
    <source>
        <dbReference type="ARBA" id="ARBA00023136"/>
    </source>
</evidence>
<evidence type="ECO:0000256" key="5">
    <source>
        <dbReference type="ARBA" id="ARBA00022989"/>
    </source>
</evidence>
<comment type="subcellular location">
    <subcellularLocation>
        <location evidence="1">Membrane</location>
    </subcellularLocation>
</comment>
<keyword evidence="5" id="KW-1133">Transmembrane helix</keyword>
<evidence type="ECO:0000256" key="3">
    <source>
        <dbReference type="ARBA" id="ARBA00022692"/>
    </source>
</evidence>
<dbReference type="Proteomes" id="UP001596512">
    <property type="component" value="Unassembled WGS sequence"/>
</dbReference>
<name>A0ABW2TVC5_9PSEU</name>
<keyword evidence="4" id="KW-0479">Metal-binding</keyword>
<evidence type="ECO:0000256" key="1">
    <source>
        <dbReference type="ARBA" id="ARBA00004370"/>
    </source>
</evidence>
<comment type="caution">
    <text evidence="10">The sequence shown here is derived from an EMBL/GenBank/DDBJ whole genome shotgun (WGS) entry which is preliminary data.</text>
</comment>
<sequence>MGHPLDRRPGRRRRRLRGPPALRPQEAQGRAVTSPTRPPPRLDPGRRFGVAGTIGGPGDLGWRRNDDVSLDTVREGPGGLPGVGHLVAFGRDPLGFLGTLADHGDLVEIGWGPRPVLVLCSPDLADHVLRDPETFDKGGPYFDRFRQIFGLGLFTSEREQHRRQRALIQPLFHRDRIAEYSQVMAATAAEVTGRWRSGQVVDVVREMTEITMQVTLKCMFTVSLAEDERAKVGAAAASLLNDAFWRFVMPNSWDRLPTPSTAASGDRCTTWTASCTGSSTSTATAAPTAPTSSPPWSAPAARTTTP</sequence>
<evidence type="ECO:0000313" key="11">
    <source>
        <dbReference type="Proteomes" id="UP001596512"/>
    </source>
</evidence>
<dbReference type="EMBL" id="JBHTEY010000004">
    <property type="protein sequence ID" value="MFC7617752.1"/>
    <property type="molecule type" value="Genomic_DNA"/>
</dbReference>
<evidence type="ECO:0000313" key="10">
    <source>
        <dbReference type="EMBL" id="MFC7617752.1"/>
    </source>
</evidence>
<dbReference type="Pfam" id="PF00067">
    <property type="entry name" value="p450"/>
    <property type="match status" value="1"/>
</dbReference>
<evidence type="ECO:0000256" key="9">
    <source>
        <dbReference type="SAM" id="MobiDB-lite"/>
    </source>
</evidence>
<organism evidence="10 11">
    <name type="scientific">Actinokineospora soli</name>
    <dbReference type="NCBI Taxonomy" id="1048753"/>
    <lineage>
        <taxon>Bacteria</taxon>
        <taxon>Bacillati</taxon>
        <taxon>Actinomycetota</taxon>
        <taxon>Actinomycetes</taxon>
        <taxon>Pseudonocardiales</taxon>
        <taxon>Pseudonocardiaceae</taxon>
        <taxon>Actinokineospora</taxon>
    </lineage>
</organism>
<keyword evidence="3" id="KW-0812">Transmembrane</keyword>
<keyword evidence="6" id="KW-0560">Oxidoreductase</keyword>
<dbReference type="InterPro" id="IPR001128">
    <property type="entry name" value="Cyt_P450"/>
</dbReference>
<dbReference type="PANTHER" id="PTHR24282">
    <property type="entry name" value="CYTOCHROME P450 FAMILY MEMBER"/>
    <property type="match status" value="1"/>
</dbReference>
<proteinExistence type="predicted"/>
<evidence type="ECO:0000256" key="7">
    <source>
        <dbReference type="ARBA" id="ARBA00023004"/>
    </source>
</evidence>
<gene>
    <name evidence="10" type="ORF">ACFQV2_34480</name>
</gene>
<feature type="compositionally biased region" description="Low complexity" evidence="9">
    <location>
        <begin position="273"/>
        <end position="291"/>
    </location>
</feature>